<proteinExistence type="predicted"/>
<dbReference type="AlphaFoldDB" id="A0A0K9PSH3"/>
<feature type="compositionally biased region" description="Low complexity" evidence="1">
    <location>
        <begin position="74"/>
        <end position="86"/>
    </location>
</feature>
<organism evidence="2 3">
    <name type="scientific">Zostera marina</name>
    <name type="common">Eelgrass</name>
    <dbReference type="NCBI Taxonomy" id="29655"/>
    <lineage>
        <taxon>Eukaryota</taxon>
        <taxon>Viridiplantae</taxon>
        <taxon>Streptophyta</taxon>
        <taxon>Embryophyta</taxon>
        <taxon>Tracheophyta</taxon>
        <taxon>Spermatophyta</taxon>
        <taxon>Magnoliopsida</taxon>
        <taxon>Liliopsida</taxon>
        <taxon>Zosteraceae</taxon>
        <taxon>Zostera</taxon>
    </lineage>
</organism>
<feature type="region of interest" description="Disordered" evidence="1">
    <location>
        <begin position="74"/>
        <end position="103"/>
    </location>
</feature>
<gene>
    <name evidence="2" type="ORF">ZOSMA_172G00380</name>
</gene>
<sequence>MAASIGIIEFIQLNMSEEKALARKQTGEMIGIGGERKELDLNSDPDKLKNEIKRWAKAVVAYARQLSGKFRSMSRQVSRRFSSSDRSSYDRDRSFSSGYITNENRSFSGYITNEDRSFSGYVTNENRSKSDK</sequence>
<reference evidence="3" key="1">
    <citation type="journal article" date="2016" name="Nature">
        <title>The genome of the seagrass Zostera marina reveals angiosperm adaptation to the sea.</title>
        <authorList>
            <person name="Olsen J.L."/>
            <person name="Rouze P."/>
            <person name="Verhelst B."/>
            <person name="Lin Y.-C."/>
            <person name="Bayer T."/>
            <person name="Collen J."/>
            <person name="Dattolo E."/>
            <person name="De Paoli E."/>
            <person name="Dittami S."/>
            <person name="Maumus F."/>
            <person name="Michel G."/>
            <person name="Kersting A."/>
            <person name="Lauritano C."/>
            <person name="Lohaus R."/>
            <person name="Toepel M."/>
            <person name="Tonon T."/>
            <person name="Vanneste K."/>
            <person name="Amirebrahimi M."/>
            <person name="Brakel J."/>
            <person name="Bostroem C."/>
            <person name="Chovatia M."/>
            <person name="Grimwood J."/>
            <person name="Jenkins J.W."/>
            <person name="Jueterbock A."/>
            <person name="Mraz A."/>
            <person name="Stam W.T."/>
            <person name="Tice H."/>
            <person name="Bornberg-Bauer E."/>
            <person name="Green P.J."/>
            <person name="Pearson G.A."/>
            <person name="Procaccini G."/>
            <person name="Duarte C.M."/>
            <person name="Schmutz J."/>
            <person name="Reusch T.B.H."/>
            <person name="Van de Peer Y."/>
        </authorList>
    </citation>
    <scope>NUCLEOTIDE SEQUENCE [LARGE SCALE GENOMIC DNA]</scope>
    <source>
        <strain evidence="3">cv. Finnish</strain>
    </source>
</reference>
<evidence type="ECO:0000256" key="1">
    <source>
        <dbReference type="SAM" id="MobiDB-lite"/>
    </source>
</evidence>
<dbReference type="Proteomes" id="UP000036987">
    <property type="component" value="Unassembled WGS sequence"/>
</dbReference>
<accession>A0A0K9PSH3</accession>
<dbReference type="EMBL" id="LFYR01000650">
    <property type="protein sequence ID" value="KMZ71909.1"/>
    <property type="molecule type" value="Genomic_DNA"/>
</dbReference>
<comment type="caution">
    <text evidence="2">The sequence shown here is derived from an EMBL/GenBank/DDBJ whole genome shotgun (WGS) entry which is preliminary data.</text>
</comment>
<dbReference type="OrthoDB" id="786899at2759"/>
<evidence type="ECO:0000313" key="2">
    <source>
        <dbReference type="EMBL" id="KMZ71909.1"/>
    </source>
</evidence>
<dbReference type="PANTHER" id="PTHR36484:SF2">
    <property type="entry name" value="OS01G0558700 PROTEIN"/>
    <property type="match status" value="1"/>
</dbReference>
<name>A0A0K9PSH3_ZOSMR</name>
<protein>
    <submittedName>
        <fullName evidence="2">Uncharacterized protein</fullName>
    </submittedName>
</protein>
<evidence type="ECO:0000313" key="3">
    <source>
        <dbReference type="Proteomes" id="UP000036987"/>
    </source>
</evidence>
<keyword evidence="3" id="KW-1185">Reference proteome</keyword>
<dbReference type="PANTHER" id="PTHR36484">
    <property type="entry name" value="OS01G0558700 PROTEIN"/>
    <property type="match status" value="1"/>
</dbReference>